<accession>A0A2W4WFR2</accession>
<keyword evidence="1" id="KW-0732">Signal</keyword>
<reference evidence="2 3" key="2">
    <citation type="submission" date="2018-06" db="EMBL/GenBank/DDBJ databases">
        <title>Metagenomic assembly of (sub)arctic Cyanobacteria and their associated microbiome from non-axenic cultures.</title>
        <authorList>
            <person name="Baurain D."/>
        </authorList>
    </citation>
    <scope>NUCLEOTIDE SEQUENCE [LARGE SCALE GENOMIC DNA]</scope>
    <source>
        <strain evidence="2">ULC129bin1</strain>
    </source>
</reference>
<dbReference type="PROSITE" id="PS51257">
    <property type="entry name" value="PROKAR_LIPOPROTEIN"/>
    <property type="match status" value="1"/>
</dbReference>
<gene>
    <name evidence="2" type="ORF">DCF25_05365</name>
</gene>
<evidence type="ECO:0000256" key="1">
    <source>
        <dbReference type="SAM" id="SignalP"/>
    </source>
</evidence>
<dbReference type="EMBL" id="QBMC01000022">
    <property type="protein sequence ID" value="PZO21165.1"/>
    <property type="molecule type" value="Genomic_DNA"/>
</dbReference>
<dbReference type="AlphaFoldDB" id="A0A2W4WFR2"/>
<name>A0A2W4WFR2_9CYAN</name>
<protein>
    <submittedName>
        <fullName evidence="2">Uncharacterized protein</fullName>
    </submittedName>
</protein>
<feature type="chain" id="PRO_5015878638" evidence="1">
    <location>
        <begin position="25"/>
        <end position="202"/>
    </location>
</feature>
<evidence type="ECO:0000313" key="3">
    <source>
        <dbReference type="Proteomes" id="UP000249354"/>
    </source>
</evidence>
<evidence type="ECO:0000313" key="2">
    <source>
        <dbReference type="EMBL" id="PZO21165.1"/>
    </source>
</evidence>
<sequence length="202" mass="21801">MKKPVLWVIALLIVSLSSCSPSLQSEPASPNELPVPSTSVPPPPPAGAFLGKISPEVLTKINHLPVMAPAYIPSDFVLADYRLDGLQSYGLIYRDPKNQCFAIEYRRQPSPPENTDGLTTQSFDSPAFGAAHDLYYSPADKADQPSQLFSQWLTNTDGSYRLVGATTIAQNYPAQPPCQNVSPVEASKIVISIVDLTASPTE</sequence>
<proteinExistence type="predicted"/>
<feature type="signal peptide" evidence="1">
    <location>
        <begin position="1"/>
        <end position="24"/>
    </location>
</feature>
<reference evidence="3" key="1">
    <citation type="submission" date="2018-04" db="EMBL/GenBank/DDBJ databases">
        <authorList>
            <person name="Cornet L."/>
        </authorList>
    </citation>
    <scope>NUCLEOTIDE SEQUENCE [LARGE SCALE GENOMIC DNA]</scope>
</reference>
<dbReference type="Proteomes" id="UP000249354">
    <property type="component" value="Unassembled WGS sequence"/>
</dbReference>
<organism evidence="2 3">
    <name type="scientific">Leptolyngbya foveolarum</name>
    <dbReference type="NCBI Taxonomy" id="47253"/>
    <lineage>
        <taxon>Bacteria</taxon>
        <taxon>Bacillati</taxon>
        <taxon>Cyanobacteriota</taxon>
        <taxon>Cyanophyceae</taxon>
        <taxon>Leptolyngbyales</taxon>
        <taxon>Leptolyngbyaceae</taxon>
        <taxon>Leptolyngbya group</taxon>
        <taxon>Leptolyngbya</taxon>
    </lineage>
</organism>
<comment type="caution">
    <text evidence="2">The sequence shown here is derived from an EMBL/GenBank/DDBJ whole genome shotgun (WGS) entry which is preliminary data.</text>
</comment>